<dbReference type="PROSITE" id="PS00109">
    <property type="entry name" value="PROTEIN_KINASE_TYR"/>
    <property type="match status" value="1"/>
</dbReference>
<name>A0A9W8LW99_9FUNG</name>
<evidence type="ECO:0000313" key="4">
    <source>
        <dbReference type="Proteomes" id="UP001140094"/>
    </source>
</evidence>
<dbReference type="SUPFAM" id="SSF56112">
    <property type="entry name" value="Protein kinase-like (PK-like)"/>
    <property type="match status" value="1"/>
</dbReference>
<dbReference type="PANTHER" id="PTHR38248:SF2">
    <property type="entry name" value="FUNK1 11"/>
    <property type="match status" value="1"/>
</dbReference>
<dbReference type="AlphaFoldDB" id="A0A9W8LW99"/>
<protein>
    <recommendedName>
        <fullName evidence="2">Fungal-type protein kinase domain-containing protein</fullName>
    </recommendedName>
</protein>
<dbReference type="OrthoDB" id="5584477at2759"/>
<feature type="compositionally biased region" description="Basic residues" evidence="1">
    <location>
        <begin position="73"/>
        <end position="92"/>
    </location>
</feature>
<dbReference type="Pfam" id="PF17667">
    <property type="entry name" value="Pkinase_fungal"/>
    <property type="match status" value="1"/>
</dbReference>
<evidence type="ECO:0000313" key="3">
    <source>
        <dbReference type="EMBL" id="KAJ2807796.1"/>
    </source>
</evidence>
<organism evidence="3 4">
    <name type="scientific">Coemansia guatemalensis</name>
    <dbReference type="NCBI Taxonomy" id="2761395"/>
    <lineage>
        <taxon>Eukaryota</taxon>
        <taxon>Fungi</taxon>
        <taxon>Fungi incertae sedis</taxon>
        <taxon>Zoopagomycota</taxon>
        <taxon>Kickxellomycotina</taxon>
        <taxon>Kickxellomycetes</taxon>
        <taxon>Kickxellales</taxon>
        <taxon>Kickxellaceae</taxon>
        <taxon>Coemansia</taxon>
    </lineage>
</organism>
<feature type="region of interest" description="Disordered" evidence="1">
    <location>
        <begin position="62"/>
        <end position="103"/>
    </location>
</feature>
<reference evidence="3" key="1">
    <citation type="submission" date="2022-07" db="EMBL/GenBank/DDBJ databases">
        <title>Phylogenomic reconstructions and comparative analyses of Kickxellomycotina fungi.</title>
        <authorList>
            <person name="Reynolds N.K."/>
            <person name="Stajich J.E."/>
            <person name="Barry K."/>
            <person name="Grigoriev I.V."/>
            <person name="Crous P."/>
            <person name="Smith M.E."/>
        </authorList>
    </citation>
    <scope>NUCLEOTIDE SEQUENCE</scope>
    <source>
        <strain evidence="3">NRRL 1565</strain>
    </source>
</reference>
<dbReference type="InterPro" id="IPR040976">
    <property type="entry name" value="Pkinase_fungal"/>
</dbReference>
<evidence type="ECO:0000259" key="2">
    <source>
        <dbReference type="Pfam" id="PF17667"/>
    </source>
</evidence>
<dbReference type="InterPro" id="IPR011009">
    <property type="entry name" value="Kinase-like_dom_sf"/>
</dbReference>
<proteinExistence type="predicted"/>
<dbReference type="Gene3D" id="1.10.510.10">
    <property type="entry name" value="Transferase(Phosphotransferase) domain 1"/>
    <property type="match status" value="1"/>
</dbReference>
<sequence>MAEIQEDRIKEAELFVKEYLTRDDSNVLGISRPRDRALARLADRLSADVYKNLEKVIRTSELSDSENLDPQTRRRHVRPSTRAKRGSARRSRPSASTTETSLNDKTHQELLRWINMARISSESMRKESDMYPRIAAFIQYVSDEVAKGYNSKAGSGIAKPRSLVSFTSFDINAGDADDYTRIDMALTDEASIKEGTKPRYRDMLAVIEVKRSQADQDSAFHQLFMYTRNIYANQFNRRFTWGLTVCGTFVCACLFLHDKIHASVAMDISTPAGRKDFLSLLVNWSICEEERLGYDPTIRYDKLGRCWEIDAFDKDSRSAKTYICDSIIQDACSVFGRHTRCFTARLKQDQLADDDSTSPRVDRVLIKDAWAHVAKDSIRDEVAYLYEIRQKLGEDKELEGTYPYLEAGAVVQICGTSNRHAEDTTQHIMQGGNGNIPKVHREHRRLVMSPIGEPLQSVSSVDELIVVAYDAMAAHTAILKRCSILHRDISINNILVRRNSSSEIGGMLIDFDNAIRTGDFMGAHRPDRTGTLPYMSICNLEESSVKRTALDDWESLIYILCWLGTIGVNRADQSDSVGMEKLQIASWQRGNAAIIADAKRGHLASIEALNSTILRKFCEYPGYDHLGELVADLYLQLFQNPRVSLRSRGCGGKKFFGKRLPNIENMHITPDGRLIDEHISSEITDPFARRAEIADEIMGDLLAVLKSARDQALDRIAKQSG</sequence>
<feature type="domain" description="Fungal-type protein kinase" evidence="2">
    <location>
        <begin position="183"/>
        <end position="563"/>
    </location>
</feature>
<gene>
    <name evidence="3" type="ORF">H4R20_001131</name>
</gene>
<comment type="caution">
    <text evidence="3">The sequence shown here is derived from an EMBL/GenBank/DDBJ whole genome shotgun (WGS) entry which is preliminary data.</text>
</comment>
<dbReference type="Proteomes" id="UP001140094">
    <property type="component" value="Unassembled WGS sequence"/>
</dbReference>
<dbReference type="InterPro" id="IPR008266">
    <property type="entry name" value="Tyr_kinase_AS"/>
</dbReference>
<evidence type="ECO:0000256" key="1">
    <source>
        <dbReference type="SAM" id="MobiDB-lite"/>
    </source>
</evidence>
<dbReference type="EMBL" id="JANBUO010000085">
    <property type="protein sequence ID" value="KAJ2807796.1"/>
    <property type="molecule type" value="Genomic_DNA"/>
</dbReference>
<keyword evidence="4" id="KW-1185">Reference proteome</keyword>
<dbReference type="GO" id="GO:0004672">
    <property type="term" value="F:protein kinase activity"/>
    <property type="evidence" value="ECO:0007669"/>
    <property type="project" value="InterPro"/>
</dbReference>
<accession>A0A9W8LW99</accession>
<dbReference type="PANTHER" id="PTHR38248">
    <property type="entry name" value="FUNK1 6"/>
    <property type="match status" value="1"/>
</dbReference>